<name>A0A8B6FU51_MYTGA</name>
<keyword evidence="2" id="KW-0472">Membrane</keyword>
<evidence type="ECO:0000256" key="2">
    <source>
        <dbReference type="SAM" id="Phobius"/>
    </source>
</evidence>
<evidence type="ECO:0000313" key="3">
    <source>
        <dbReference type="EMBL" id="VDI55340.1"/>
    </source>
</evidence>
<accession>A0A8B6FU51</accession>
<comment type="caution">
    <text evidence="3">The sequence shown here is derived from an EMBL/GenBank/DDBJ whole genome shotgun (WGS) entry which is preliminary data.</text>
</comment>
<proteinExistence type="predicted"/>
<evidence type="ECO:0000313" key="4">
    <source>
        <dbReference type="Proteomes" id="UP000596742"/>
    </source>
</evidence>
<keyword evidence="2" id="KW-0812">Transmembrane</keyword>
<evidence type="ECO:0000256" key="1">
    <source>
        <dbReference type="SAM" id="MobiDB-lite"/>
    </source>
</evidence>
<sequence length="237" mass="26664">LSTSHLFIVSSVSDTNDGKIKTEMIFIICTVTLSLVLIICMIWFRYYTKQRLSPERKLRNSCSKANESNELDTLKAGGIYDYIDESQMCDLVKLPPIDQTIKSKVDQLPNEISDDNNGNMAGNNKDGTDEVLGDGYLKPYKSLELSKEIHRYSRIEVEDDGTSPNVEECNKTDEILLVIDDISSDKNSIETPKYVSMYEPDVCTVDVHRAVSMHETVTDAQPTELNTNVSTSDFKIT</sequence>
<feature type="non-terminal residue" evidence="3">
    <location>
        <position position="237"/>
    </location>
</feature>
<dbReference type="Proteomes" id="UP000596742">
    <property type="component" value="Unassembled WGS sequence"/>
</dbReference>
<feature type="region of interest" description="Disordered" evidence="1">
    <location>
        <begin position="109"/>
        <end position="128"/>
    </location>
</feature>
<dbReference type="OrthoDB" id="6117618at2759"/>
<dbReference type="EMBL" id="UYJE01007485">
    <property type="protein sequence ID" value="VDI55340.1"/>
    <property type="molecule type" value="Genomic_DNA"/>
</dbReference>
<dbReference type="AlphaFoldDB" id="A0A8B6FU51"/>
<reference evidence="3" key="1">
    <citation type="submission" date="2018-11" db="EMBL/GenBank/DDBJ databases">
        <authorList>
            <person name="Alioto T."/>
            <person name="Alioto T."/>
        </authorList>
    </citation>
    <scope>NUCLEOTIDE SEQUENCE</scope>
</reference>
<gene>
    <name evidence="3" type="ORF">MGAL_10B000445</name>
</gene>
<keyword evidence="4" id="KW-1185">Reference proteome</keyword>
<keyword evidence="2" id="KW-1133">Transmembrane helix</keyword>
<protein>
    <submittedName>
        <fullName evidence="3">Uncharacterized protein</fullName>
    </submittedName>
</protein>
<feature type="transmembrane region" description="Helical" evidence="2">
    <location>
        <begin position="24"/>
        <end position="47"/>
    </location>
</feature>
<organism evidence="3 4">
    <name type="scientific">Mytilus galloprovincialis</name>
    <name type="common">Mediterranean mussel</name>
    <dbReference type="NCBI Taxonomy" id="29158"/>
    <lineage>
        <taxon>Eukaryota</taxon>
        <taxon>Metazoa</taxon>
        <taxon>Spiralia</taxon>
        <taxon>Lophotrochozoa</taxon>
        <taxon>Mollusca</taxon>
        <taxon>Bivalvia</taxon>
        <taxon>Autobranchia</taxon>
        <taxon>Pteriomorphia</taxon>
        <taxon>Mytilida</taxon>
        <taxon>Mytiloidea</taxon>
        <taxon>Mytilidae</taxon>
        <taxon>Mytilinae</taxon>
        <taxon>Mytilus</taxon>
    </lineage>
</organism>